<keyword evidence="1" id="KW-0238">DNA-binding</keyword>
<feature type="non-terminal residue" evidence="1">
    <location>
        <position position="1"/>
    </location>
</feature>
<dbReference type="InterPro" id="IPR036388">
    <property type="entry name" value="WH-like_DNA-bd_sf"/>
</dbReference>
<dbReference type="GO" id="GO:0003677">
    <property type="term" value="F:DNA binding"/>
    <property type="evidence" value="ECO:0007669"/>
    <property type="project" value="UniProtKB-KW"/>
</dbReference>
<evidence type="ECO:0000313" key="1">
    <source>
        <dbReference type="EMBL" id="EKC58505.1"/>
    </source>
</evidence>
<comment type="caution">
    <text evidence="1">The sequence shown here is derived from an EMBL/GenBank/DDBJ whole genome shotgun (WGS) entry which is preliminary data.</text>
</comment>
<dbReference type="EMBL" id="AJWZ01006882">
    <property type="protein sequence ID" value="EKC58505.1"/>
    <property type="molecule type" value="Genomic_DNA"/>
</dbReference>
<name>K1SXI6_9ZZZZ</name>
<reference evidence="1" key="1">
    <citation type="journal article" date="2013" name="Environ. Microbiol.">
        <title>Microbiota from the distal guts of lean and obese adolescents exhibit partial functional redundancy besides clear differences in community structure.</title>
        <authorList>
            <person name="Ferrer M."/>
            <person name="Ruiz A."/>
            <person name="Lanza F."/>
            <person name="Haange S.B."/>
            <person name="Oberbach A."/>
            <person name="Till H."/>
            <person name="Bargiela R."/>
            <person name="Campoy C."/>
            <person name="Segura M.T."/>
            <person name="Richter M."/>
            <person name="von Bergen M."/>
            <person name="Seifert J."/>
            <person name="Suarez A."/>
        </authorList>
    </citation>
    <scope>NUCLEOTIDE SEQUENCE</scope>
</reference>
<gene>
    <name evidence="1" type="ORF">OBE_09971</name>
</gene>
<sequence>LIPANEVDICGLEIQPTKEFLERLKRHSNGCSRQYWSVKSTPKEADKEFADIVEICQQQGYITVKDMIREFGVTRYHANKVLNDLCEEPAARMYATKEGPVTLYRLWKKE</sequence>
<dbReference type="Gene3D" id="1.10.10.10">
    <property type="entry name" value="Winged helix-like DNA-binding domain superfamily/Winged helix DNA-binding domain"/>
    <property type="match status" value="1"/>
</dbReference>
<accession>K1SXI6</accession>
<organism evidence="1">
    <name type="scientific">human gut metagenome</name>
    <dbReference type="NCBI Taxonomy" id="408170"/>
    <lineage>
        <taxon>unclassified sequences</taxon>
        <taxon>metagenomes</taxon>
        <taxon>organismal metagenomes</taxon>
    </lineage>
</organism>
<dbReference type="AlphaFoldDB" id="K1SXI6"/>
<protein>
    <submittedName>
        <fullName evidence="1">DNA-binding protein</fullName>
    </submittedName>
</protein>
<proteinExistence type="predicted"/>